<comment type="subcellular location">
    <subcellularLocation>
        <location evidence="1">Nucleus</location>
    </subcellularLocation>
</comment>
<evidence type="ECO:0000259" key="9">
    <source>
        <dbReference type="PROSITE" id="PS50280"/>
    </source>
</evidence>
<dbReference type="GO" id="GO:0046976">
    <property type="term" value="F:histone H3K27 methyltransferase activity"/>
    <property type="evidence" value="ECO:0007669"/>
    <property type="project" value="TreeGrafter"/>
</dbReference>
<name>A0A9Q9C4N8_ENCHE</name>
<keyword evidence="4" id="KW-0949">S-adenosyl-L-methionine</keyword>
<gene>
    <name evidence="11" type="ORF">GPU96_01g01810</name>
</gene>
<dbReference type="Pfam" id="PF00856">
    <property type="entry name" value="SET"/>
    <property type="match status" value="1"/>
</dbReference>
<organism evidence="11 12">
    <name type="scientific">Encephalitozoon hellem</name>
    <name type="common">Microsporidian parasite</name>
    <dbReference type="NCBI Taxonomy" id="27973"/>
    <lineage>
        <taxon>Eukaryota</taxon>
        <taxon>Fungi</taxon>
        <taxon>Fungi incertae sedis</taxon>
        <taxon>Microsporidia</taxon>
        <taxon>Unikaryonidae</taxon>
        <taxon>Encephalitozoon</taxon>
    </lineage>
</organism>
<protein>
    <submittedName>
        <fullName evidence="11">Histone-lysine N-methyltransferase</fullName>
    </submittedName>
</protein>
<keyword evidence="5" id="KW-0805">Transcription regulation</keyword>
<evidence type="ECO:0000256" key="2">
    <source>
        <dbReference type="ARBA" id="ARBA00022603"/>
    </source>
</evidence>
<evidence type="ECO:0000256" key="1">
    <source>
        <dbReference type="ARBA" id="ARBA00004123"/>
    </source>
</evidence>
<dbReference type="GO" id="GO:0005634">
    <property type="term" value="C:nucleus"/>
    <property type="evidence" value="ECO:0007669"/>
    <property type="project" value="UniProtKB-SubCell"/>
</dbReference>
<evidence type="ECO:0000259" key="10">
    <source>
        <dbReference type="PROSITE" id="PS51215"/>
    </source>
</evidence>
<dbReference type="InterPro" id="IPR045318">
    <property type="entry name" value="EZH1/2-like"/>
</dbReference>
<dbReference type="InterPro" id="IPR001214">
    <property type="entry name" value="SET_dom"/>
</dbReference>
<dbReference type="GO" id="GO:0003682">
    <property type="term" value="F:chromatin binding"/>
    <property type="evidence" value="ECO:0007669"/>
    <property type="project" value="TreeGrafter"/>
</dbReference>
<keyword evidence="3" id="KW-0808">Transferase</keyword>
<dbReference type="PANTHER" id="PTHR45747">
    <property type="entry name" value="HISTONE-LYSINE N-METHYLTRANSFERASE E(Z)"/>
    <property type="match status" value="1"/>
</dbReference>
<dbReference type="Gene3D" id="2.170.270.10">
    <property type="entry name" value="SET domain"/>
    <property type="match status" value="1"/>
</dbReference>
<proteinExistence type="predicted"/>
<dbReference type="SUPFAM" id="SSF82199">
    <property type="entry name" value="SET domain"/>
    <property type="match status" value="1"/>
</dbReference>
<reference evidence="11" key="1">
    <citation type="submission" date="2021-05" db="EMBL/GenBank/DDBJ databases">
        <title>Encephalitozoon hellem ATCC 50604 Complete Genome.</title>
        <authorList>
            <person name="Mascarenhas dos Santos A.C."/>
            <person name="Julian A.T."/>
            <person name="Pombert J.-F."/>
        </authorList>
    </citation>
    <scope>NUCLEOTIDE SEQUENCE</scope>
    <source>
        <strain evidence="11">ATCC 50604</strain>
    </source>
</reference>
<keyword evidence="2" id="KW-0489">Methyltransferase</keyword>
<feature type="region of interest" description="Disordered" evidence="8">
    <location>
        <begin position="1"/>
        <end position="21"/>
    </location>
</feature>
<dbReference type="PROSITE" id="PS50280">
    <property type="entry name" value="SET"/>
    <property type="match status" value="1"/>
</dbReference>
<evidence type="ECO:0000313" key="12">
    <source>
        <dbReference type="Proteomes" id="UP001059546"/>
    </source>
</evidence>
<feature type="domain" description="SET" evidence="9">
    <location>
        <begin position="335"/>
        <end position="456"/>
    </location>
</feature>
<evidence type="ECO:0000256" key="7">
    <source>
        <dbReference type="ARBA" id="ARBA00023242"/>
    </source>
</evidence>
<evidence type="ECO:0000256" key="5">
    <source>
        <dbReference type="ARBA" id="ARBA00023015"/>
    </source>
</evidence>
<evidence type="ECO:0000256" key="8">
    <source>
        <dbReference type="SAM" id="MobiDB-lite"/>
    </source>
</evidence>
<accession>A0A9Q9C4N8</accession>
<feature type="domain" description="AWS" evidence="10">
    <location>
        <begin position="291"/>
        <end position="333"/>
    </location>
</feature>
<dbReference type="AlphaFoldDB" id="A0A9Q9C4N8"/>
<dbReference type="InterPro" id="IPR046341">
    <property type="entry name" value="SET_dom_sf"/>
</dbReference>
<keyword evidence="7" id="KW-0539">Nucleus</keyword>
<evidence type="ECO:0000256" key="3">
    <source>
        <dbReference type="ARBA" id="ARBA00022679"/>
    </source>
</evidence>
<sequence length="469" mass="53286">MKRVVVGSENFPDLDSERRPETGCFQPSIGKIVIPRIEPDTRGAFFIFTNKSIRGEDDPALRFIPCIPGAFGLVNLTEFKEIKPFEKQRPYSIKESRKISYNRFDATSESRCSEMDAKDKELLEMRRLFCNVCLIFGCRWHSKTNGICIKPVGFKSSPSVLKPESGKICGSICRKMKSLHGGITRNEIDQATYSDLYSDCWASQGYECIASLLFYFRCKRYIPCKEIKEFCTAFIGRHKYVVGNRNKGGIDPSAFFTPCDHLGDCTEDNGCICVSNRTNCEMSCLCIGCKNFFMGCKCLHACGNKCACRQAMRECMGICSCDLCGNKDLQMGKAEPTFVAPSQIEGRGLFAQKKILKGKLVIEYVGEIISNEEAERRGAFYDLRRSSYLFDLYSREGVPFYVIDSRFIGNKSRFINHSKRNSNLNALILLVNGTRRIGFYASRDIDKGEELFFDYEYSKEHKEKHGIVD</sequence>
<dbReference type="SMART" id="SM00317">
    <property type="entry name" value="SET"/>
    <property type="match status" value="1"/>
</dbReference>
<evidence type="ECO:0000256" key="6">
    <source>
        <dbReference type="ARBA" id="ARBA00023163"/>
    </source>
</evidence>
<dbReference type="PANTHER" id="PTHR45747:SF4">
    <property type="entry name" value="HISTONE-LYSINE N-METHYLTRANSFERASE E(Z)"/>
    <property type="match status" value="1"/>
</dbReference>
<dbReference type="Proteomes" id="UP001059546">
    <property type="component" value="Chromosome I"/>
</dbReference>
<keyword evidence="6" id="KW-0804">Transcription</keyword>
<dbReference type="InterPro" id="IPR006560">
    <property type="entry name" value="AWS_dom"/>
</dbReference>
<evidence type="ECO:0000313" key="11">
    <source>
        <dbReference type="EMBL" id="UTX42477.1"/>
    </source>
</evidence>
<dbReference type="EMBL" id="CP075147">
    <property type="protein sequence ID" value="UTX42477.1"/>
    <property type="molecule type" value="Genomic_DNA"/>
</dbReference>
<dbReference type="GO" id="GO:0031507">
    <property type="term" value="P:heterochromatin formation"/>
    <property type="evidence" value="ECO:0007669"/>
    <property type="project" value="TreeGrafter"/>
</dbReference>
<evidence type="ECO:0000256" key="4">
    <source>
        <dbReference type="ARBA" id="ARBA00022691"/>
    </source>
</evidence>
<dbReference type="PROSITE" id="PS51215">
    <property type="entry name" value="AWS"/>
    <property type="match status" value="1"/>
</dbReference>
<dbReference type="GO" id="GO:0032259">
    <property type="term" value="P:methylation"/>
    <property type="evidence" value="ECO:0007669"/>
    <property type="project" value="UniProtKB-KW"/>
</dbReference>